<gene>
    <name evidence="1" type="ORF">EBOGGPCF_00004</name>
    <name evidence="2" type="ORF">FAKCHJAF_00026</name>
    <name evidence="3" type="ORF">LEJCPHKL_00005</name>
</gene>
<name>A0A7G9YDK5_9EURY</name>
<reference evidence="2" key="1">
    <citation type="submission" date="2020-06" db="EMBL/GenBank/DDBJ databases">
        <title>Unique genomic features of the anaerobic methanotrophic archaea.</title>
        <authorList>
            <person name="Chadwick G.L."/>
            <person name="Skennerton C.T."/>
            <person name="Laso-Perez R."/>
            <person name="Leu A.O."/>
            <person name="Speth D.R."/>
            <person name="Yu H."/>
            <person name="Morgan-Lang C."/>
            <person name="Hatzenpichler R."/>
            <person name="Goudeau D."/>
            <person name="Malmstrom R."/>
            <person name="Brazelton W.J."/>
            <person name="Woyke T."/>
            <person name="Hallam S.J."/>
            <person name="Tyson G.W."/>
            <person name="Wegener G."/>
            <person name="Boetius A."/>
            <person name="Orphan V."/>
        </authorList>
    </citation>
    <scope>NUCLEOTIDE SEQUENCE</scope>
</reference>
<proteinExistence type="predicted"/>
<dbReference type="AlphaFoldDB" id="A0A7G9YDK5"/>
<organism evidence="2">
    <name type="scientific">Candidatus Methanogaster sp. ANME-2c ERB4</name>
    <dbReference type="NCBI Taxonomy" id="2759911"/>
    <lineage>
        <taxon>Archaea</taxon>
        <taxon>Methanobacteriati</taxon>
        <taxon>Methanobacteriota</taxon>
        <taxon>Stenosarchaea group</taxon>
        <taxon>Methanomicrobia</taxon>
        <taxon>Methanosarcinales</taxon>
        <taxon>ANME-2 cluster</taxon>
        <taxon>Candidatus Methanogasteraceae</taxon>
        <taxon>Candidatus Methanogaster</taxon>
    </lineage>
</organism>
<evidence type="ECO:0000313" key="2">
    <source>
        <dbReference type="EMBL" id="QNO46089.1"/>
    </source>
</evidence>
<evidence type="ECO:0000313" key="3">
    <source>
        <dbReference type="EMBL" id="QNO48836.1"/>
    </source>
</evidence>
<protein>
    <recommendedName>
        <fullName evidence="4">Transposase</fullName>
    </recommendedName>
</protein>
<dbReference type="Pfam" id="PF07592">
    <property type="entry name" value="DDE_Tnp_ISAZ013"/>
    <property type="match status" value="1"/>
</dbReference>
<evidence type="ECO:0008006" key="4">
    <source>
        <dbReference type="Google" id="ProtNLM"/>
    </source>
</evidence>
<dbReference type="InterPro" id="IPR011518">
    <property type="entry name" value="Transposase_36"/>
</dbReference>
<evidence type="ECO:0000313" key="1">
    <source>
        <dbReference type="EMBL" id="QNO45959.1"/>
    </source>
</evidence>
<dbReference type="EMBL" id="MT631168">
    <property type="protein sequence ID" value="QNO46089.1"/>
    <property type="molecule type" value="Genomic_DNA"/>
</dbReference>
<dbReference type="EMBL" id="MT631163">
    <property type="protein sequence ID" value="QNO45959.1"/>
    <property type="molecule type" value="Genomic_DNA"/>
</dbReference>
<accession>A0A7G9YDK5</accession>
<dbReference type="EMBL" id="MT631363">
    <property type="protein sequence ID" value="QNO48836.1"/>
    <property type="molecule type" value="Genomic_DNA"/>
</dbReference>
<sequence length="222" mass="25624">MNINEISETLKSIIKNTAEKLSGFKRRTYIAEITIELLDKSTRKAEREFGWGRKTVGKGMMELTTGIRCVDNYSARGNKKTEEKMPELEEDIRSIVGPKSQTDPNFQTSLLYTRITAKAVRQALIDEKGYTDDELPCENTIRNICYRLGYQLKRIQKTKPFKKIPETDAIFENVNEVNHQADEDPETLRISIDAKAKVNIGEFSERMENPEKKNQKRLQTMI</sequence>